<gene>
    <name evidence="2" type="ORF">LTRI10_LOCUS20264</name>
</gene>
<evidence type="ECO:0000313" key="2">
    <source>
        <dbReference type="EMBL" id="CAL1378699.1"/>
    </source>
</evidence>
<accession>A0AAV2DYT7</accession>
<name>A0AAV2DYT7_9ROSI</name>
<sequence length="133" mass="14031">MVWNKALQSCGRLLLPRRRKRGGKEADSRRKGDESGDGFTAPFSSYRSRRVAILSDANPVQIPKLEIRDCKQRLSWRNNVCSSGSGGGSSIRLSSGGSGGGGATLFAAVAPVVEDAHFAVERRGGGGGEKILG</sequence>
<feature type="compositionally biased region" description="Basic and acidic residues" evidence="1">
    <location>
        <begin position="23"/>
        <end position="34"/>
    </location>
</feature>
<evidence type="ECO:0000256" key="1">
    <source>
        <dbReference type="SAM" id="MobiDB-lite"/>
    </source>
</evidence>
<evidence type="ECO:0000313" key="3">
    <source>
        <dbReference type="Proteomes" id="UP001497516"/>
    </source>
</evidence>
<organism evidence="2 3">
    <name type="scientific">Linum trigynum</name>
    <dbReference type="NCBI Taxonomy" id="586398"/>
    <lineage>
        <taxon>Eukaryota</taxon>
        <taxon>Viridiplantae</taxon>
        <taxon>Streptophyta</taxon>
        <taxon>Embryophyta</taxon>
        <taxon>Tracheophyta</taxon>
        <taxon>Spermatophyta</taxon>
        <taxon>Magnoliopsida</taxon>
        <taxon>eudicotyledons</taxon>
        <taxon>Gunneridae</taxon>
        <taxon>Pentapetalae</taxon>
        <taxon>rosids</taxon>
        <taxon>fabids</taxon>
        <taxon>Malpighiales</taxon>
        <taxon>Linaceae</taxon>
        <taxon>Linum</taxon>
    </lineage>
</organism>
<dbReference type="Proteomes" id="UP001497516">
    <property type="component" value="Chromosome 3"/>
</dbReference>
<reference evidence="2 3" key="1">
    <citation type="submission" date="2024-04" db="EMBL/GenBank/DDBJ databases">
        <authorList>
            <person name="Fracassetti M."/>
        </authorList>
    </citation>
    <scope>NUCLEOTIDE SEQUENCE [LARGE SCALE GENOMIC DNA]</scope>
</reference>
<proteinExistence type="predicted"/>
<feature type="region of interest" description="Disordered" evidence="1">
    <location>
        <begin position="80"/>
        <end position="99"/>
    </location>
</feature>
<protein>
    <submittedName>
        <fullName evidence="2">Uncharacterized protein</fullName>
    </submittedName>
</protein>
<dbReference type="EMBL" id="OZ034816">
    <property type="protein sequence ID" value="CAL1378699.1"/>
    <property type="molecule type" value="Genomic_DNA"/>
</dbReference>
<dbReference type="AlphaFoldDB" id="A0AAV2DYT7"/>
<keyword evidence="3" id="KW-1185">Reference proteome</keyword>
<feature type="region of interest" description="Disordered" evidence="1">
    <location>
        <begin position="18"/>
        <end position="43"/>
    </location>
</feature>